<dbReference type="PANTHER" id="PTHR10947">
    <property type="entry name" value="PHENYLALANYL-TRNA SYNTHETASE BETA CHAIN AND LEUCINE-RICH REPEAT-CONTAINING PROTEIN 47"/>
    <property type="match status" value="1"/>
</dbReference>
<dbReference type="RefSeq" id="YP_009315842.1">
    <property type="nucleotide sequence ID" value="NC_031668.1"/>
</dbReference>
<evidence type="ECO:0000259" key="11">
    <source>
        <dbReference type="PROSITE" id="PS51483"/>
    </source>
</evidence>
<evidence type="ECO:0000256" key="8">
    <source>
        <dbReference type="ARBA" id="ARBA00022917"/>
    </source>
</evidence>
<dbReference type="AlphaFoldDB" id="A0A1G4P0S8"/>
<evidence type="ECO:0000256" key="7">
    <source>
        <dbReference type="ARBA" id="ARBA00022842"/>
    </source>
</evidence>
<dbReference type="PANTHER" id="PTHR10947:SF0">
    <property type="entry name" value="PHENYLALANINE--TRNA LIGASE BETA SUBUNIT"/>
    <property type="match status" value="1"/>
</dbReference>
<dbReference type="Gene3D" id="3.30.56.10">
    <property type="match status" value="2"/>
</dbReference>
<dbReference type="Pfam" id="PF03483">
    <property type="entry name" value="B3_4"/>
    <property type="match status" value="1"/>
</dbReference>
<protein>
    <recommendedName>
        <fullName evidence="2">phenylalanine--tRNA ligase</fullName>
        <ecNumber evidence="2">6.1.1.20</ecNumber>
    </recommendedName>
</protein>
<keyword evidence="4" id="KW-0479">Metal-binding</keyword>
<dbReference type="Pfam" id="PF03484">
    <property type="entry name" value="B5"/>
    <property type="match status" value="1"/>
</dbReference>
<dbReference type="SMART" id="SM00896">
    <property type="entry name" value="FDX-ACB"/>
    <property type="match status" value="1"/>
</dbReference>
<dbReference type="EC" id="6.1.1.20" evidence="2"/>
<dbReference type="GO" id="GO:0003723">
    <property type="term" value="F:RNA binding"/>
    <property type="evidence" value="ECO:0007669"/>
    <property type="project" value="InterPro"/>
</dbReference>
<dbReference type="InterPro" id="IPR045864">
    <property type="entry name" value="aa-tRNA-synth_II/BPL/LPL"/>
</dbReference>
<dbReference type="Gene3D" id="3.50.40.10">
    <property type="entry name" value="Phenylalanyl-trna Synthetase, Chain B, domain 3"/>
    <property type="match status" value="1"/>
</dbReference>
<keyword evidence="9" id="KW-0030">Aminoacyl-tRNA synthetase</keyword>
<dbReference type="PROSITE" id="PS51483">
    <property type="entry name" value="B5"/>
    <property type="match status" value="1"/>
</dbReference>
<dbReference type="InterPro" id="IPR041616">
    <property type="entry name" value="PheRS_beta_core"/>
</dbReference>
<dbReference type="SUPFAM" id="SSF55681">
    <property type="entry name" value="Class II aaRS and biotin synthetases"/>
    <property type="match status" value="1"/>
</dbReference>
<keyword evidence="8" id="KW-0648">Protein biosynthesis</keyword>
<feature type="domain" description="FDX-ACB" evidence="10">
    <location>
        <begin position="570"/>
        <end position="664"/>
    </location>
</feature>
<dbReference type="GO" id="GO:0009328">
    <property type="term" value="C:phenylalanine-tRNA ligase complex"/>
    <property type="evidence" value="ECO:0007669"/>
    <property type="project" value="TreeGrafter"/>
</dbReference>
<comment type="cofactor">
    <cofactor evidence="1">
        <name>Mg(2+)</name>
        <dbReference type="ChEBI" id="CHEBI:18420"/>
    </cofactor>
</comment>
<evidence type="ECO:0000256" key="6">
    <source>
        <dbReference type="ARBA" id="ARBA00022840"/>
    </source>
</evidence>
<keyword evidence="3 12" id="KW-0436">Ligase</keyword>
<dbReference type="GO" id="GO:0000287">
    <property type="term" value="F:magnesium ion binding"/>
    <property type="evidence" value="ECO:0007669"/>
    <property type="project" value="InterPro"/>
</dbReference>
<dbReference type="InterPro" id="IPR045060">
    <property type="entry name" value="Phe-tRNA-ligase_IIc_bsu"/>
</dbReference>
<accession>A0A1G4P0S8</accession>
<dbReference type="SMART" id="SM00874">
    <property type="entry name" value="B5"/>
    <property type="match status" value="1"/>
</dbReference>
<dbReference type="InterPro" id="IPR009061">
    <property type="entry name" value="DNA-bd_dom_put_sf"/>
</dbReference>
<evidence type="ECO:0000313" key="12">
    <source>
        <dbReference type="EMBL" id="SCW24500.1"/>
    </source>
</evidence>
<dbReference type="SUPFAM" id="SSF46955">
    <property type="entry name" value="Putative DNA-binding domain"/>
    <property type="match status" value="2"/>
</dbReference>
<dbReference type="InterPro" id="IPR020825">
    <property type="entry name" value="Phe-tRNA_synthase-like_B3/B4"/>
</dbReference>
<evidence type="ECO:0000256" key="9">
    <source>
        <dbReference type="ARBA" id="ARBA00023146"/>
    </source>
</evidence>
<dbReference type="Gene3D" id="3.30.70.380">
    <property type="entry name" value="Ferrodoxin-fold anticodon-binding domain"/>
    <property type="match status" value="1"/>
</dbReference>
<dbReference type="InterPro" id="IPR005146">
    <property type="entry name" value="B3/B4_tRNA-bd"/>
</dbReference>
<sequence length="664" mass="77971">MNISWQWLAELVTLNNINLAHFSEKLTLAGFEIDNIITNEQQDTILDISTTANRSDTLNIIGLAKEVSSLLKTKTKWYETQYNIPLWRKSVENDQYFVEQYITSQLYDIEIKESPIWLQKKLAVYNIPSINNLNDIINFITIKWSQHICIYDIQNLPEDIKVKSIRDLTTNKKLSELMYNKANNHNVNTKHIIVQLVQGNNSFSKYIQTHSQYPEHIQNLYKTQSQGRKYNIMDAYNEAIILIVKLCRCTYPKEIVHLSQHSKPKKPIYFNYQKTFEVLGPVKSKTILNQNLTLYQINTIFNQLNFIIHSNIDECYIDISEHRSEDIYREIDLIEEIGRLYGFDQFVDKLPENSGKGTKQITKYKINHIRNICRSMGLHEVIHSSIGSNYPTTIYNPLTREYSSLRYALLPQLIKSSIYNTKQSQQFLDMFELGRVFTQNSGQYFEIIHLAAVLGGNKYIRSQWYEQPQNVSWFQAKGYLEELFERLNLNVTWTNKQNLTWNTDNYILMQLRSSFKNKLCSIVHLNNNNNQIIGIFGELTIGSIYGFEIIINPQILMATNGDTTKFKPYTKYPSIVRDIKIKVPRDWPIHKVLHNLYKIEESSVESIKLFDVYNVKENHDQYKSLGFRITYRNPDSTLTTTEVNHIEEKFKAISLQEEQKQNIF</sequence>
<dbReference type="PROSITE" id="PS51447">
    <property type="entry name" value="FDX_ACB"/>
    <property type="match status" value="1"/>
</dbReference>
<evidence type="ECO:0000256" key="1">
    <source>
        <dbReference type="ARBA" id="ARBA00001946"/>
    </source>
</evidence>
<dbReference type="InterPro" id="IPR005121">
    <property type="entry name" value="Fdx_antiC-bd"/>
</dbReference>
<geneLocation type="chloroplast" evidence="12"/>
<keyword evidence="7" id="KW-0460">Magnesium</keyword>
<reference evidence="12" key="2">
    <citation type="submission" date="2016-10" db="EMBL/GenBank/DDBJ databases">
        <authorList>
            <person name="de Groot N.N."/>
        </authorList>
    </citation>
    <scope>NUCLEOTIDE SEQUENCE</scope>
    <source>
        <strain evidence="12">C.0024</strain>
    </source>
</reference>
<evidence type="ECO:0000256" key="3">
    <source>
        <dbReference type="ARBA" id="ARBA00022598"/>
    </source>
</evidence>
<dbReference type="GO" id="GO:0004826">
    <property type="term" value="F:phenylalanine-tRNA ligase activity"/>
    <property type="evidence" value="ECO:0007669"/>
    <property type="project" value="UniProtKB-EC"/>
</dbReference>
<dbReference type="GeneID" id="30000346"/>
<proteinExistence type="predicted"/>
<evidence type="ECO:0000256" key="5">
    <source>
        <dbReference type="ARBA" id="ARBA00022741"/>
    </source>
</evidence>
<dbReference type="InterPro" id="IPR036690">
    <property type="entry name" value="Fdx_antiC-bd_sf"/>
</dbReference>
<evidence type="ECO:0000256" key="4">
    <source>
        <dbReference type="ARBA" id="ARBA00022723"/>
    </source>
</evidence>
<name>A0A1G4P0S8_9FLOR</name>
<keyword evidence="5" id="KW-0547">Nucleotide-binding</keyword>
<dbReference type="Pfam" id="PF03147">
    <property type="entry name" value="FDX-ACB"/>
    <property type="match status" value="1"/>
</dbReference>
<dbReference type="Pfam" id="PF17759">
    <property type="entry name" value="tRNA_synthFbeta"/>
    <property type="match status" value="1"/>
</dbReference>
<dbReference type="SUPFAM" id="SSF56037">
    <property type="entry name" value="PheT/TilS domain"/>
    <property type="match status" value="1"/>
</dbReference>
<dbReference type="GO" id="GO:0005524">
    <property type="term" value="F:ATP binding"/>
    <property type="evidence" value="ECO:0007669"/>
    <property type="project" value="UniProtKB-KW"/>
</dbReference>
<gene>
    <name evidence="12" type="primary">syfB</name>
    <name evidence="12" type="ORF">C00024_225</name>
</gene>
<keyword evidence="12" id="KW-0934">Plastid</keyword>
<keyword evidence="12" id="KW-0150">Chloroplast</keyword>
<reference evidence="12" key="1">
    <citation type="submission" date="2016-10" db="EMBL/GenBank/DDBJ databases">
        <title>Chloroplast genomes as a tool to resolve red algal phylogenies: a case study in the Nemaliales.</title>
        <authorList>
            <person name="Costa J.F."/>
            <person name="Lin S.M."/>
            <person name="Macaya E.C."/>
            <person name="Fernandez-Garcia C."/>
            <person name="Verbruggen H."/>
        </authorList>
    </citation>
    <scope>NUCLEOTIDE SEQUENCE</scope>
    <source>
        <strain evidence="12">C.0024</strain>
    </source>
</reference>
<keyword evidence="6" id="KW-0067">ATP-binding</keyword>
<dbReference type="EMBL" id="LT622878">
    <property type="protein sequence ID" value="SCW24500.1"/>
    <property type="molecule type" value="Genomic_DNA"/>
</dbReference>
<dbReference type="GO" id="GO:0006432">
    <property type="term" value="P:phenylalanyl-tRNA aminoacylation"/>
    <property type="evidence" value="ECO:0007669"/>
    <property type="project" value="InterPro"/>
</dbReference>
<evidence type="ECO:0000259" key="10">
    <source>
        <dbReference type="PROSITE" id="PS51447"/>
    </source>
</evidence>
<dbReference type="SUPFAM" id="SSF54991">
    <property type="entry name" value="Anticodon-binding domain of PheRS"/>
    <property type="match status" value="1"/>
</dbReference>
<feature type="domain" description="B5" evidence="11">
    <location>
        <begin position="263"/>
        <end position="348"/>
    </location>
</feature>
<evidence type="ECO:0000256" key="2">
    <source>
        <dbReference type="ARBA" id="ARBA00012814"/>
    </source>
</evidence>
<dbReference type="Gene3D" id="3.30.930.10">
    <property type="entry name" value="Bira Bifunctional Protein, Domain 2"/>
    <property type="match status" value="1"/>
</dbReference>
<dbReference type="InterPro" id="IPR005147">
    <property type="entry name" value="tRNA_synthase_B5-dom"/>
</dbReference>
<organism evidence="12">
    <name type="scientific">Trichogloeopsis pedicellata</name>
    <dbReference type="NCBI Taxonomy" id="1495610"/>
    <lineage>
        <taxon>Eukaryota</taxon>
        <taxon>Rhodophyta</taxon>
        <taxon>Florideophyceae</taxon>
        <taxon>Nemaliophycidae</taxon>
        <taxon>Nemaliales</taxon>
        <taxon>Liagoraceae</taxon>
        <taxon>Trichogloeopsis</taxon>
    </lineage>
</organism>